<gene>
    <name evidence="2" type="ORF">GCM10010469_50930</name>
</gene>
<comment type="caution">
    <text evidence="2">The sequence shown here is derived from an EMBL/GenBank/DDBJ whole genome shotgun (WGS) entry which is preliminary data.</text>
</comment>
<reference evidence="3" key="1">
    <citation type="journal article" date="2019" name="Int. J. Syst. Evol. Microbiol.">
        <title>The Global Catalogue of Microorganisms (GCM) 10K type strain sequencing project: providing services to taxonomists for standard genome sequencing and annotation.</title>
        <authorList>
            <consortium name="The Broad Institute Genomics Platform"/>
            <consortium name="The Broad Institute Genome Sequencing Center for Infectious Disease"/>
            <person name="Wu L."/>
            <person name="Ma J."/>
        </authorList>
    </citation>
    <scope>NUCLEOTIDE SEQUENCE [LARGE SCALE GENOMIC DNA]</scope>
    <source>
        <strain evidence="3">JCM 9381</strain>
    </source>
</reference>
<keyword evidence="3" id="KW-1185">Reference proteome</keyword>
<feature type="region of interest" description="Disordered" evidence="1">
    <location>
        <begin position="93"/>
        <end position="127"/>
    </location>
</feature>
<evidence type="ECO:0000313" key="2">
    <source>
        <dbReference type="EMBL" id="GAA3272698.1"/>
    </source>
</evidence>
<feature type="compositionally biased region" description="Basic and acidic residues" evidence="1">
    <location>
        <begin position="1"/>
        <end position="12"/>
    </location>
</feature>
<accession>A0ABP6R2D1</accession>
<feature type="compositionally biased region" description="Basic and acidic residues" evidence="1">
    <location>
        <begin position="118"/>
        <end position="127"/>
    </location>
</feature>
<feature type="region of interest" description="Disordered" evidence="1">
    <location>
        <begin position="1"/>
        <end position="33"/>
    </location>
</feature>
<dbReference type="Proteomes" id="UP001500728">
    <property type="component" value="Unassembled WGS sequence"/>
</dbReference>
<proteinExistence type="predicted"/>
<evidence type="ECO:0000313" key="3">
    <source>
        <dbReference type="Proteomes" id="UP001500728"/>
    </source>
</evidence>
<protein>
    <submittedName>
        <fullName evidence="2">Uncharacterized protein</fullName>
    </submittedName>
</protein>
<organism evidence="2 3">
    <name type="scientific">Streptomyces labedae</name>
    <dbReference type="NCBI Taxonomy" id="285569"/>
    <lineage>
        <taxon>Bacteria</taxon>
        <taxon>Bacillati</taxon>
        <taxon>Actinomycetota</taxon>
        <taxon>Actinomycetes</taxon>
        <taxon>Kitasatosporales</taxon>
        <taxon>Streptomycetaceae</taxon>
        <taxon>Streptomyces</taxon>
    </lineage>
</organism>
<evidence type="ECO:0000256" key="1">
    <source>
        <dbReference type="SAM" id="MobiDB-lite"/>
    </source>
</evidence>
<sequence length="127" mass="13855">MCRSSGHGEKSIPTRSTAGTADFALPVEPDGREWSLFRTEQDPRTLEPDDTCLVGIPETLVRVIDVGHYDPPMDTGRLPRPHTLLIVLPIGRPNVEGNSEDEGDTIELDSAAPITLERVPHSPDIHG</sequence>
<name>A0ABP6R2D1_9ACTN</name>
<feature type="compositionally biased region" description="Acidic residues" evidence="1">
    <location>
        <begin position="98"/>
        <end position="107"/>
    </location>
</feature>
<dbReference type="EMBL" id="BAAAUW010000029">
    <property type="protein sequence ID" value="GAA3272698.1"/>
    <property type="molecule type" value="Genomic_DNA"/>
</dbReference>